<dbReference type="RefSeq" id="WP_075062153.1">
    <property type="nucleotide sequence ID" value="NZ_LGCL01000016.1"/>
</dbReference>
<name>A0A0P6X727_9CHLR</name>
<evidence type="ECO:0000313" key="1">
    <source>
        <dbReference type="EMBL" id="KPL78856.1"/>
    </source>
</evidence>
<comment type="caution">
    <text evidence="1">The sequence shown here is derived from an EMBL/GenBank/DDBJ whole genome shotgun (WGS) entry which is preliminary data.</text>
</comment>
<dbReference type="Pfam" id="PF13692">
    <property type="entry name" value="Glyco_trans_1_4"/>
    <property type="match status" value="1"/>
</dbReference>
<reference evidence="1 2" key="1">
    <citation type="submission" date="2015-07" db="EMBL/GenBank/DDBJ databases">
        <title>Genome sequence of Ornatilinea apprima DSM 23815.</title>
        <authorList>
            <person name="Hemp J."/>
            <person name="Ward L.M."/>
            <person name="Pace L.A."/>
            <person name="Fischer W.W."/>
        </authorList>
    </citation>
    <scope>NUCLEOTIDE SEQUENCE [LARGE SCALE GENOMIC DNA]</scope>
    <source>
        <strain evidence="1 2">P3M-1</strain>
    </source>
</reference>
<dbReference type="AlphaFoldDB" id="A0A0P6X727"/>
<sequence length="364" mass="41491">MPPVKKILFFVPCTPYFPSGIVRVEQFFNLLEKDGYAYELLNMIHPRSQMLLERLDRSAWGKQKITDFVIRVAIHLVFLPYQYLQMLKVAAQANKFDIIFIQSNLMPAPIVDFIQRKNPRIIYDFDDAVFLRNQARAIHIISKAWKVFAGSHYNLDFARRHNPASILIPSAVDLAEYPPLTANPERSDPIRIGWIGGASTLKYLRHLVAPLENLARKGYHLQFLITGSRGSEKLIPRVEGVELKVIEEYTHAEIPSLADKMDIGVMPLDDGPWEKGKCGLKLLIYMAAGKPCLSSPVGENQIIIRDGENGFLASSAQEWEQQLEALISNPDLYQRIARQGRKTVEEHYSVMKVYEMIRAELVDA</sequence>
<proteinExistence type="predicted"/>
<dbReference type="Proteomes" id="UP000050417">
    <property type="component" value="Unassembled WGS sequence"/>
</dbReference>
<dbReference type="SUPFAM" id="SSF53756">
    <property type="entry name" value="UDP-Glycosyltransferase/glycogen phosphorylase"/>
    <property type="match status" value="1"/>
</dbReference>
<dbReference type="STRING" id="1134406.ADN00_06515"/>
<accession>A0A0P6X727</accession>
<evidence type="ECO:0008006" key="3">
    <source>
        <dbReference type="Google" id="ProtNLM"/>
    </source>
</evidence>
<dbReference type="CDD" id="cd03801">
    <property type="entry name" value="GT4_PimA-like"/>
    <property type="match status" value="1"/>
</dbReference>
<gene>
    <name evidence="1" type="ORF">ADN00_06515</name>
</gene>
<evidence type="ECO:0000313" key="2">
    <source>
        <dbReference type="Proteomes" id="UP000050417"/>
    </source>
</evidence>
<dbReference type="EMBL" id="LGCL01000016">
    <property type="protein sequence ID" value="KPL78856.1"/>
    <property type="molecule type" value="Genomic_DNA"/>
</dbReference>
<protein>
    <recommendedName>
        <fullName evidence="3">Glycosyl transferase family 1 domain-containing protein</fullName>
    </recommendedName>
</protein>
<keyword evidence="2" id="KW-1185">Reference proteome</keyword>
<organism evidence="1 2">
    <name type="scientific">Ornatilinea apprima</name>
    <dbReference type="NCBI Taxonomy" id="1134406"/>
    <lineage>
        <taxon>Bacteria</taxon>
        <taxon>Bacillati</taxon>
        <taxon>Chloroflexota</taxon>
        <taxon>Anaerolineae</taxon>
        <taxon>Anaerolineales</taxon>
        <taxon>Anaerolineaceae</taxon>
        <taxon>Ornatilinea</taxon>
    </lineage>
</organism>
<dbReference type="OrthoDB" id="9806653at2"/>
<dbReference type="PANTHER" id="PTHR12526">
    <property type="entry name" value="GLYCOSYLTRANSFERASE"/>
    <property type="match status" value="1"/>
</dbReference>
<dbReference type="Gene3D" id="3.40.50.2000">
    <property type="entry name" value="Glycogen Phosphorylase B"/>
    <property type="match status" value="1"/>
</dbReference>